<gene>
    <name evidence="3" type="ORF">HD595_001283</name>
</gene>
<sequence>MSRRTLAAGLSLAAALTVTTVPVAAADQASVKFPSAKFPFPVGTSGAPTRKLTSVAQGVDLYDLQAGNSSNAYTVSVLMPSGRDYGMRQTAESVLAQVEEAGETATLQEVVRPAVADAPSQTVYMVRVGSWKLEEKKKAEEMVSKLKDAGLKARVDYTGDDGLETTGPWNVKVMMIDARTFRGSYASSLGTSVAARDKVSAMAKSAHALAAVNGGFFNIHTAKNLQGEPVGASVVAGKLLSEAVPGRSAVVLKGRTARITEISTTVTAIAQDGSKSPVNGVNRAAGTDELVLYTEEFGAKTPADDGADVVIDAAGKVVGVRAPGAEVAKGTRVLHGTGVATEWLSAHATEGTTLKIDTKVVDLRKRSAIKLTPDVNVIAGSVGLVRNGKTKITAKLNGHDSINMILRRHPRTLLGTTRNGSLIVAVIDGRQPGITVGANFIEAARFMRWLGAREAVNLDGGGSTTMVVGDKVVNRPSDGVERGVGDALLILPK</sequence>
<evidence type="ECO:0000313" key="3">
    <source>
        <dbReference type="EMBL" id="MCP2345161.1"/>
    </source>
</evidence>
<protein>
    <submittedName>
        <fullName evidence="3">Exopolysaccharide biosynthesis protein</fullName>
    </submittedName>
</protein>
<feature type="signal peptide" evidence="1">
    <location>
        <begin position="1"/>
        <end position="25"/>
    </location>
</feature>
<dbReference type="PANTHER" id="PTHR40446">
    <property type="entry name" value="N-ACETYLGLUCOSAMINE-1-PHOSPHODIESTER ALPHA-N-ACETYLGLUCOSAMINIDASE"/>
    <property type="match status" value="1"/>
</dbReference>
<comment type="caution">
    <text evidence="3">The sequence shown here is derived from an EMBL/GenBank/DDBJ whole genome shotgun (WGS) entry which is preliminary data.</text>
</comment>
<feature type="chain" id="PRO_5045838958" evidence="1">
    <location>
        <begin position="26"/>
        <end position="493"/>
    </location>
</feature>
<dbReference type="InterPro" id="IPR018711">
    <property type="entry name" value="NAGPA"/>
</dbReference>
<evidence type="ECO:0000313" key="4">
    <source>
        <dbReference type="Proteomes" id="UP001320766"/>
    </source>
</evidence>
<keyword evidence="1" id="KW-0732">Signal</keyword>
<reference evidence="3 4" key="1">
    <citation type="submission" date="2022-06" db="EMBL/GenBank/DDBJ databases">
        <title>Sequencing the genomes of 1000 actinobacteria strains.</title>
        <authorList>
            <person name="Klenk H.-P."/>
        </authorList>
    </citation>
    <scope>NUCLEOTIDE SEQUENCE [LARGE SCALE GENOMIC DNA]</scope>
    <source>
        <strain evidence="3 4">DSM 44170</strain>
    </source>
</reference>
<dbReference type="PANTHER" id="PTHR40446:SF2">
    <property type="entry name" value="N-ACETYLGLUCOSAMINE-1-PHOSPHODIESTER ALPHA-N-ACETYLGLUCOSAMINIDASE"/>
    <property type="match status" value="1"/>
</dbReference>
<organism evidence="3 4">
    <name type="scientific">Nonomuraea roseoviolacea subsp. carminata</name>
    <dbReference type="NCBI Taxonomy" id="160689"/>
    <lineage>
        <taxon>Bacteria</taxon>
        <taxon>Bacillati</taxon>
        <taxon>Actinomycetota</taxon>
        <taxon>Actinomycetes</taxon>
        <taxon>Streptosporangiales</taxon>
        <taxon>Streptosporangiaceae</taxon>
        <taxon>Nonomuraea</taxon>
    </lineage>
</organism>
<evidence type="ECO:0000259" key="2">
    <source>
        <dbReference type="Pfam" id="PF09992"/>
    </source>
</evidence>
<evidence type="ECO:0000256" key="1">
    <source>
        <dbReference type="SAM" id="SignalP"/>
    </source>
</evidence>
<dbReference type="Proteomes" id="UP001320766">
    <property type="component" value="Unassembled WGS sequence"/>
</dbReference>
<dbReference type="Pfam" id="PF09992">
    <property type="entry name" value="NAGPA"/>
    <property type="match status" value="1"/>
</dbReference>
<accession>A0ABT1JTT9</accession>
<dbReference type="EMBL" id="JAMZEC010000001">
    <property type="protein sequence ID" value="MCP2345161.1"/>
    <property type="molecule type" value="Genomic_DNA"/>
</dbReference>
<name>A0ABT1JTT9_9ACTN</name>
<feature type="domain" description="Phosphodiester glycosidase" evidence="2">
    <location>
        <begin position="315"/>
        <end position="490"/>
    </location>
</feature>
<proteinExistence type="predicted"/>
<dbReference type="RefSeq" id="WP_253766516.1">
    <property type="nucleotide sequence ID" value="NZ_BAAAVE010000016.1"/>
</dbReference>
<keyword evidence="4" id="KW-1185">Reference proteome</keyword>